<keyword evidence="4" id="KW-1185">Reference proteome</keyword>
<feature type="transmembrane region" description="Helical" evidence="2">
    <location>
        <begin position="195"/>
        <end position="212"/>
    </location>
</feature>
<protein>
    <recommendedName>
        <fullName evidence="5">Transporter</fullName>
    </recommendedName>
</protein>
<evidence type="ECO:0000256" key="2">
    <source>
        <dbReference type="SAM" id="Phobius"/>
    </source>
</evidence>
<feature type="transmembrane region" description="Helical" evidence="2">
    <location>
        <begin position="68"/>
        <end position="89"/>
    </location>
</feature>
<evidence type="ECO:0000313" key="3">
    <source>
        <dbReference type="EMBL" id="GIG99808.1"/>
    </source>
</evidence>
<feature type="region of interest" description="Disordered" evidence="1">
    <location>
        <begin position="10"/>
        <end position="39"/>
    </location>
</feature>
<dbReference type="EMBL" id="BONX01000048">
    <property type="protein sequence ID" value="GIG99808.1"/>
    <property type="molecule type" value="Genomic_DNA"/>
</dbReference>
<reference evidence="3 4" key="1">
    <citation type="submission" date="2021-01" db="EMBL/GenBank/DDBJ databases">
        <title>Whole genome shotgun sequence of Plantactinospora mayteni NBRC 109088.</title>
        <authorList>
            <person name="Komaki H."/>
            <person name="Tamura T."/>
        </authorList>
    </citation>
    <scope>NUCLEOTIDE SEQUENCE [LARGE SCALE GENOMIC DNA]</scope>
    <source>
        <strain evidence="3 4">NBRC 109088</strain>
    </source>
</reference>
<dbReference type="Proteomes" id="UP000621500">
    <property type="component" value="Unassembled WGS sequence"/>
</dbReference>
<comment type="caution">
    <text evidence="3">The sequence shown here is derived from an EMBL/GenBank/DDBJ whole genome shotgun (WGS) entry which is preliminary data.</text>
</comment>
<gene>
    <name evidence="3" type="ORF">Pma05_63810</name>
</gene>
<proteinExistence type="predicted"/>
<evidence type="ECO:0000313" key="4">
    <source>
        <dbReference type="Proteomes" id="UP000621500"/>
    </source>
</evidence>
<feature type="transmembrane region" description="Helical" evidence="2">
    <location>
        <begin position="101"/>
        <end position="126"/>
    </location>
</feature>
<feature type="transmembrane region" description="Helical" evidence="2">
    <location>
        <begin position="218"/>
        <end position="238"/>
    </location>
</feature>
<sequence length="263" mass="27742">MRRKLVYVTRNFDDDSAGNPGGDPTSNPAGNPTDDRDELPPADPAAALRLIADQQAEAARKLSPNLLWYYWPWGLAWLIGFGLFFLRFGPDGRVFVDLPSWLPLLTLLTLLVAAGIISGIVGGRTYGQVTGDSNRRGLWYGLAWGLGFSGISAVLSQVSNHLPEDVAGLLWAGVAVGLTGALHMAGGAIWLDRNLFRLGVWISVINIAGVIAGSGWHALVISVAGGGGMLVAGVHFLLRDRHSSRSLAASMSGTPSGSARSSS</sequence>
<keyword evidence="2" id="KW-1133">Transmembrane helix</keyword>
<evidence type="ECO:0008006" key="5">
    <source>
        <dbReference type="Google" id="ProtNLM"/>
    </source>
</evidence>
<keyword evidence="2" id="KW-0812">Transmembrane</keyword>
<evidence type="ECO:0000256" key="1">
    <source>
        <dbReference type="SAM" id="MobiDB-lite"/>
    </source>
</evidence>
<name>A0ABQ4EYR5_9ACTN</name>
<accession>A0ABQ4EYR5</accession>
<feature type="transmembrane region" description="Helical" evidence="2">
    <location>
        <begin position="170"/>
        <end position="190"/>
    </location>
</feature>
<organism evidence="3 4">
    <name type="scientific">Plantactinospora mayteni</name>
    <dbReference type="NCBI Taxonomy" id="566021"/>
    <lineage>
        <taxon>Bacteria</taxon>
        <taxon>Bacillati</taxon>
        <taxon>Actinomycetota</taxon>
        <taxon>Actinomycetes</taxon>
        <taxon>Micromonosporales</taxon>
        <taxon>Micromonosporaceae</taxon>
        <taxon>Plantactinospora</taxon>
    </lineage>
</organism>
<feature type="transmembrane region" description="Helical" evidence="2">
    <location>
        <begin position="138"/>
        <end position="158"/>
    </location>
</feature>
<keyword evidence="2" id="KW-0472">Membrane</keyword>